<gene>
    <name evidence="3" type="ORF">SAMN04515674_112129</name>
</gene>
<feature type="transmembrane region" description="Helical" evidence="1">
    <location>
        <begin position="239"/>
        <end position="260"/>
    </location>
</feature>
<feature type="transmembrane region" description="Helical" evidence="1">
    <location>
        <begin position="209"/>
        <end position="227"/>
    </location>
</feature>
<feature type="domain" description="EamA" evidence="2">
    <location>
        <begin position="13"/>
        <end position="136"/>
    </location>
</feature>
<organism evidence="3 4">
    <name type="scientific">Pseudarcicella hirudinis</name>
    <dbReference type="NCBI Taxonomy" id="1079859"/>
    <lineage>
        <taxon>Bacteria</taxon>
        <taxon>Pseudomonadati</taxon>
        <taxon>Bacteroidota</taxon>
        <taxon>Cytophagia</taxon>
        <taxon>Cytophagales</taxon>
        <taxon>Flectobacillaceae</taxon>
        <taxon>Pseudarcicella</taxon>
    </lineage>
</organism>
<name>A0A1I5WR57_9BACT</name>
<accession>A0A1I5WR57</accession>
<reference evidence="3 4" key="1">
    <citation type="submission" date="2016-10" db="EMBL/GenBank/DDBJ databases">
        <authorList>
            <person name="de Groot N.N."/>
        </authorList>
    </citation>
    <scope>NUCLEOTIDE SEQUENCE [LARGE SCALE GENOMIC DNA]</scope>
    <source>
        <strain evidence="4">E92,LMG 26720,CCM 7988</strain>
    </source>
</reference>
<dbReference type="Pfam" id="PF00892">
    <property type="entry name" value="EamA"/>
    <property type="match status" value="2"/>
</dbReference>
<evidence type="ECO:0000259" key="2">
    <source>
        <dbReference type="Pfam" id="PF00892"/>
    </source>
</evidence>
<dbReference type="SUPFAM" id="SSF103481">
    <property type="entry name" value="Multidrug resistance efflux transporter EmrE"/>
    <property type="match status" value="1"/>
</dbReference>
<feature type="transmembrane region" description="Helical" evidence="1">
    <location>
        <begin position="174"/>
        <end position="197"/>
    </location>
</feature>
<dbReference type="PANTHER" id="PTHR22911:SF79">
    <property type="entry name" value="MOBA-LIKE NTP TRANSFERASE DOMAIN-CONTAINING PROTEIN"/>
    <property type="match status" value="1"/>
</dbReference>
<evidence type="ECO:0000313" key="4">
    <source>
        <dbReference type="Proteomes" id="UP000199306"/>
    </source>
</evidence>
<dbReference type="OrthoDB" id="9150437at2"/>
<dbReference type="InterPro" id="IPR037185">
    <property type="entry name" value="EmrE-like"/>
</dbReference>
<keyword evidence="1" id="KW-1133">Transmembrane helix</keyword>
<feature type="transmembrane region" description="Helical" evidence="1">
    <location>
        <begin position="12"/>
        <end position="30"/>
    </location>
</feature>
<feature type="transmembrane region" description="Helical" evidence="1">
    <location>
        <begin position="266"/>
        <end position="287"/>
    </location>
</feature>
<keyword evidence="4" id="KW-1185">Reference proteome</keyword>
<dbReference type="Proteomes" id="UP000199306">
    <property type="component" value="Unassembled WGS sequence"/>
</dbReference>
<feature type="domain" description="EamA" evidence="2">
    <location>
        <begin position="144"/>
        <end position="282"/>
    </location>
</feature>
<dbReference type="STRING" id="1079859.SAMN04515674_112129"/>
<keyword evidence="1" id="KW-0812">Transmembrane</keyword>
<dbReference type="InterPro" id="IPR000620">
    <property type="entry name" value="EamA_dom"/>
</dbReference>
<evidence type="ECO:0000313" key="3">
    <source>
        <dbReference type="EMBL" id="SFQ22254.1"/>
    </source>
</evidence>
<feature type="transmembrane region" description="Helical" evidence="1">
    <location>
        <begin position="144"/>
        <end position="162"/>
    </location>
</feature>
<evidence type="ECO:0000256" key="1">
    <source>
        <dbReference type="SAM" id="Phobius"/>
    </source>
</evidence>
<dbReference type="EMBL" id="FOXH01000012">
    <property type="protein sequence ID" value="SFQ22254.1"/>
    <property type="molecule type" value="Genomic_DNA"/>
</dbReference>
<dbReference type="PANTHER" id="PTHR22911">
    <property type="entry name" value="ACYL-MALONYL CONDENSING ENZYME-RELATED"/>
    <property type="match status" value="1"/>
</dbReference>
<dbReference type="AlphaFoldDB" id="A0A1I5WR57"/>
<dbReference type="GO" id="GO:0016020">
    <property type="term" value="C:membrane"/>
    <property type="evidence" value="ECO:0007669"/>
    <property type="project" value="InterPro"/>
</dbReference>
<protein>
    <submittedName>
        <fullName evidence="3">EamA-like transporter family protein</fullName>
    </submittedName>
</protein>
<proteinExistence type="predicted"/>
<feature type="transmembrane region" description="Helical" evidence="1">
    <location>
        <begin position="119"/>
        <end position="138"/>
    </location>
</feature>
<sequence length="298" mass="33307">MKPTIRDYLQLHFVVLIFGFTAILGVLISVHSLSLVFFRTLLSSTGLFILLKIRKTSFSIEKGAMIKILLTGSIVTCHWVLFFLSAKVSTVAICLAGFSTQSLWTSFLEPLVAKKKMSILEVLLGAVVIAGLYMIFLFEFNHFTGLMLGIGSAVMGALFSVINGQFTKKFDAPVITFYEMIGAAITSLIILLVYSNFTDEALKIMPQGFDWLWLSILAFVCTVFAFAETIHLARKFTIFAMNLTINLEPVYGIIFAFVIFGEKERMTTGFYLGTLVILGSVLAYPLLMYRKNKRQQLS</sequence>
<dbReference type="RefSeq" id="WP_092018667.1">
    <property type="nucleotide sequence ID" value="NZ_FOXH01000012.1"/>
</dbReference>
<keyword evidence="1" id="KW-0472">Membrane</keyword>